<dbReference type="Pfam" id="PF16111">
    <property type="entry name" value="DUF4829"/>
    <property type="match status" value="1"/>
</dbReference>
<dbReference type="RefSeq" id="WP_190259162.1">
    <property type="nucleotide sequence ID" value="NZ_QFGA01000003.1"/>
</dbReference>
<organism evidence="2 3">
    <name type="scientific">Pelotomaculum schinkii</name>
    <dbReference type="NCBI Taxonomy" id="78350"/>
    <lineage>
        <taxon>Bacteria</taxon>
        <taxon>Bacillati</taxon>
        <taxon>Bacillota</taxon>
        <taxon>Clostridia</taxon>
        <taxon>Eubacteriales</taxon>
        <taxon>Desulfotomaculaceae</taxon>
        <taxon>Pelotomaculum</taxon>
    </lineage>
</organism>
<evidence type="ECO:0000313" key="3">
    <source>
        <dbReference type="Proteomes" id="UP000298324"/>
    </source>
</evidence>
<comment type="caution">
    <text evidence="2">The sequence shown here is derived from an EMBL/GenBank/DDBJ whole genome shotgun (WGS) entry which is preliminary data.</text>
</comment>
<name>A0A4Y7R881_9FIRM</name>
<feature type="domain" description="DUF4829" evidence="1">
    <location>
        <begin position="32"/>
        <end position="147"/>
    </location>
</feature>
<evidence type="ECO:0000313" key="2">
    <source>
        <dbReference type="EMBL" id="TEB04861.1"/>
    </source>
</evidence>
<accession>A0A4Y7R881</accession>
<keyword evidence="3" id="KW-1185">Reference proteome</keyword>
<dbReference type="Proteomes" id="UP000298324">
    <property type="component" value="Unassembled WGS sequence"/>
</dbReference>
<dbReference type="EMBL" id="QFGA01000003">
    <property type="protein sequence ID" value="TEB04861.1"/>
    <property type="molecule type" value="Genomic_DNA"/>
</dbReference>
<protein>
    <recommendedName>
        <fullName evidence="1">DUF4829 domain-containing protein</fullName>
    </recommendedName>
</protein>
<gene>
    <name evidence="2" type="ORF">Psch_03623</name>
</gene>
<dbReference type="PROSITE" id="PS51257">
    <property type="entry name" value="PROKAR_LIPOPROTEIN"/>
    <property type="match status" value="1"/>
</dbReference>
<dbReference type="AlphaFoldDB" id="A0A4Y7R881"/>
<reference evidence="2 3" key="1">
    <citation type="journal article" date="2018" name="Environ. Microbiol.">
        <title>Novel energy conservation strategies and behaviour of Pelotomaculum schinkii driving syntrophic propionate catabolism.</title>
        <authorList>
            <person name="Hidalgo-Ahumada C.A.P."/>
            <person name="Nobu M.K."/>
            <person name="Narihiro T."/>
            <person name="Tamaki H."/>
            <person name="Liu W.T."/>
            <person name="Kamagata Y."/>
            <person name="Stams A.J.M."/>
            <person name="Imachi H."/>
            <person name="Sousa D.Z."/>
        </authorList>
    </citation>
    <scope>NUCLEOTIDE SEQUENCE [LARGE SCALE GENOMIC DNA]</scope>
    <source>
        <strain evidence="2 3">HH</strain>
    </source>
</reference>
<proteinExistence type="predicted"/>
<dbReference type="InterPro" id="IPR032256">
    <property type="entry name" value="DUF4829"/>
</dbReference>
<sequence length="148" mass="17091">MKSKIVVFIVIILTLVGCARVNEQAVSSLTAEDVIKNHFKYINEKDTEKLEKTVTHAKKGVTWEFEKLEYFKLISIEEDKSEKMKDAYMSNGRGSVIKPFQVKVFKVNFEVNYKGGYGSGFSNGDYSWYYFVIKEKEGSDWLIDDWGV</sequence>
<evidence type="ECO:0000259" key="1">
    <source>
        <dbReference type="Pfam" id="PF16111"/>
    </source>
</evidence>